<evidence type="ECO:0000313" key="2">
    <source>
        <dbReference type="Proteomes" id="UP001177003"/>
    </source>
</evidence>
<gene>
    <name evidence="1" type="ORF">LSALG_LOCUS33009</name>
</gene>
<accession>A0AA35ZJX1</accession>
<dbReference type="AlphaFoldDB" id="A0AA35ZJX1"/>
<name>A0AA35ZJX1_LACSI</name>
<reference evidence="1" key="1">
    <citation type="submission" date="2023-04" db="EMBL/GenBank/DDBJ databases">
        <authorList>
            <person name="Vijverberg K."/>
            <person name="Xiong W."/>
            <person name="Schranz E."/>
        </authorList>
    </citation>
    <scope>NUCLEOTIDE SEQUENCE</scope>
</reference>
<sequence length="103" mass="12069">MTLSTKHETYNMETIIEKLQNQLETMMESLAMVQNAYTSIYESRQTMIQETPVEMPYMHVIITESFIKDLDTVIMLDIFQAMQENMNAATDLYKKIIQDHKAP</sequence>
<keyword evidence="2" id="KW-1185">Reference proteome</keyword>
<evidence type="ECO:0000313" key="1">
    <source>
        <dbReference type="EMBL" id="CAI9294015.1"/>
    </source>
</evidence>
<protein>
    <submittedName>
        <fullName evidence="1">Uncharacterized protein</fullName>
    </submittedName>
</protein>
<dbReference type="Proteomes" id="UP001177003">
    <property type="component" value="Chromosome 7"/>
</dbReference>
<organism evidence="1 2">
    <name type="scientific">Lactuca saligna</name>
    <name type="common">Willowleaf lettuce</name>
    <dbReference type="NCBI Taxonomy" id="75948"/>
    <lineage>
        <taxon>Eukaryota</taxon>
        <taxon>Viridiplantae</taxon>
        <taxon>Streptophyta</taxon>
        <taxon>Embryophyta</taxon>
        <taxon>Tracheophyta</taxon>
        <taxon>Spermatophyta</taxon>
        <taxon>Magnoliopsida</taxon>
        <taxon>eudicotyledons</taxon>
        <taxon>Gunneridae</taxon>
        <taxon>Pentapetalae</taxon>
        <taxon>asterids</taxon>
        <taxon>campanulids</taxon>
        <taxon>Asterales</taxon>
        <taxon>Asteraceae</taxon>
        <taxon>Cichorioideae</taxon>
        <taxon>Cichorieae</taxon>
        <taxon>Lactucinae</taxon>
        <taxon>Lactuca</taxon>
    </lineage>
</organism>
<proteinExistence type="predicted"/>
<dbReference type="EMBL" id="OX465083">
    <property type="protein sequence ID" value="CAI9294015.1"/>
    <property type="molecule type" value="Genomic_DNA"/>
</dbReference>